<protein>
    <submittedName>
        <fullName evidence="1">Uncharacterized protein</fullName>
    </submittedName>
</protein>
<evidence type="ECO:0000313" key="1">
    <source>
        <dbReference type="EMBL" id="KAF9590453.1"/>
    </source>
</evidence>
<dbReference type="EMBL" id="JADFTS010000009">
    <property type="protein sequence ID" value="KAF9590453.1"/>
    <property type="molecule type" value="Genomic_DNA"/>
</dbReference>
<sequence>MMGGWNRRRMPTSPMLGIACKVSFLGKACGIECFLREKITSLDQPLPFLATRTSSTSQGLKLFYPGRSYGVVFGSAGQVALFRKGETNQLYPVTPQAELGFLNIGSRPARSKNSTGIGHLRAIPWVFAWTA</sequence>
<dbReference type="GO" id="GO:0015977">
    <property type="term" value="P:carbon fixation"/>
    <property type="evidence" value="ECO:0007669"/>
    <property type="project" value="InterPro"/>
</dbReference>
<evidence type="ECO:0000313" key="2">
    <source>
        <dbReference type="Proteomes" id="UP000631114"/>
    </source>
</evidence>
<name>A0A835LCI9_9MAGN</name>
<dbReference type="PROSITE" id="PS51257">
    <property type="entry name" value="PROKAR_LIPOPROTEIN"/>
    <property type="match status" value="1"/>
</dbReference>
<dbReference type="SUPFAM" id="SSF51621">
    <property type="entry name" value="Phosphoenolpyruvate/pyruvate domain"/>
    <property type="match status" value="1"/>
</dbReference>
<accession>A0A835LCI9</accession>
<comment type="caution">
    <text evidence="1">The sequence shown here is derived from an EMBL/GenBank/DDBJ whole genome shotgun (WGS) entry which is preliminary data.</text>
</comment>
<dbReference type="PANTHER" id="PTHR30523">
    <property type="entry name" value="PHOSPHOENOLPYRUVATE CARBOXYLASE"/>
    <property type="match status" value="1"/>
</dbReference>
<organism evidence="1 2">
    <name type="scientific">Coptis chinensis</name>
    <dbReference type="NCBI Taxonomy" id="261450"/>
    <lineage>
        <taxon>Eukaryota</taxon>
        <taxon>Viridiplantae</taxon>
        <taxon>Streptophyta</taxon>
        <taxon>Embryophyta</taxon>
        <taxon>Tracheophyta</taxon>
        <taxon>Spermatophyta</taxon>
        <taxon>Magnoliopsida</taxon>
        <taxon>Ranunculales</taxon>
        <taxon>Ranunculaceae</taxon>
        <taxon>Coptidoideae</taxon>
        <taxon>Coptis</taxon>
    </lineage>
</organism>
<dbReference type="PANTHER" id="PTHR30523:SF6">
    <property type="entry name" value="PHOSPHOENOLPYRUVATE CARBOXYLASE"/>
    <property type="match status" value="1"/>
</dbReference>
<dbReference type="Proteomes" id="UP000631114">
    <property type="component" value="Unassembled WGS sequence"/>
</dbReference>
<gene>
    <name evidence="1" type="ORF">IFM89_035288</name>
</gene>
<dbReference type="Pfam" id="PF00311">
    <property type="entry name" value="PEPcase"/>
    <property type="match status" value="1"/>
</dbReference>
<proteinExistence type="predicted"/>
<dbReference type="AlphaFoldDB" id="A0A835LCI9"/>
<dbReference type="GO" id="GO:0008964">
    <property type="term" value="F:phosphoenolpyruvate carboxylase activity"/>
    <property type="evidence" value="ECO:0007669"/>
    <property type="project" value="InterPro"/>
</dbReference>
<dbReference type="GO" id="GO:0005829">
    <property type="term" value="C:cytosol"/>
    <property type="evidence" value="ECO:0007669"/>
    <property type="project" value="TreeGrafter"/>
</dbReference>
<dbReference type="GO" id="GO:0006099">
    <property type="term" value="P:tricarboxylic acid cycle"/>
    <property type="evidence" value="ECO:0007669"/>
    <property type="project" value="InterPro"/>
</dbReference>
<dbReference type="InterPro" id="IPR015813">
    <property type="entry name" value="Pyrv/PenolPyrv_kinase-like_dom"/>
</dbReference>
<keyword evidence="2" id="KW-1185">Reference proteome</keyword>
<reference evidence="1 2" key="1">
    <citation type="submission" date="2020-10" db="EMBL/GenBank/DDBJ databases">
        <title>The Coptis chinensis genome and diversification of protoberbering-type alkaloids.</title>
        <authorList>
            <person name="Wang B."/>
            <person name="Shu S."/>
            <person name="Song C."/>
            <person name="Liu Y."/>
        </authorList>
    </citation>
    <scope>NUCLEOTIDE SEQUENCE [LARGE SCALE GENOMIC DNA]</scope>
    <source>
        <strain evidence="1">HL-2020</strain>
        <tissue evidence="1">Leaf</tissue>
    </source>
</reference>
<dbReference type="InterPro" id="IPR021135">
    <property type="entry name" value="PEP_COase"/>
</dbReference>